<dbReference type="InterPro" id="IPR010914">
    <property type="entry name" value="RsgA_GTPase_dom"/>
</dbReference>
<sequence>MTRDDPHPPSSEDMPAPRSRLETLGWNAFFAGQVSAQELELTPPVRVTEVHRSGLRVLGDGIDTVVPPGPVATVGDWLLLNRVLPTSSRVLERKSLFQRRTPGKGRDLQLIAANVDTAFVVSSCNQDFNVARLERYVAMALEAGVPPVIVLTKVDLCPDPEPYLAQLAELSTLARIVPINARSEAPKAMLGEWCGAGQTVVFLGSSGVGKSTLVNALLGDPLVETAPIREDDARGRHTTTHRHLHFLPSGCAVLDTPGMRELQLAEAEDGIADTFADITALAGRCKFNDCAHESEPGCAIRAALDAGELDTARVARWRKLLDEEKFNTTSLAERKSSAKALRKTIRAVKKKNRK</sequence>
<dbReference type="GO" id="GO:0003924">
    <property type="term" value="F:GTPase activity"/>
    <property type="evidence" value="ECO:0007669"/>
    <property type="project" value="UniProtKB-UniRule"/>
</dbReference>
<keyword evidence="7 10" id="KW-0862">Zinc</keyword>
<evidence type="ECO:0000256" key="1">
    <source>
        <dbReference type="ARBA" id="ARBA00022490"/>
    </source>
</evidence>
<feature type="binding site" evidence="10">
    <location>
        <position position="290"/>
    </location>
    <ligand>
        <name>Zn(2+)</name>
        <dbReference type="ChEBI" id="CHEBI:29105"/>
    </ligand>
</feature>
<dbReference type="NCBIfam" id="TIGR00157">
    <property type="entry name" value="ribosome small subunit-dependent GTPase A"/>
    <property type="match status" value="1"/>
</dbReference>
<feature type="binding site" evidence="10">
    <location>
        <position position="298"/>
    </location>
    <ligand>
        <name>Zn(2+)</name>
        <dbReference type="ChEBI" id="CHEBI:29105"/>
    </ligand>
</feature>
<dbReference type="CDD" id="cd01854">
    <property type="entry name" value="YjeQ_EngC"/>
    <property type="match status" value="1"/>
</dbReference>
<evidence type="ECO:0000256" key="8">
    <source>
        <dbReference type="ARBA" id="ARBA00022884"/>
    </source>
</evidence>
<accession>A0A238KZG7</accession>
<dbReference type="GO" id="GO:0005737">
    <property type="term" value="C:cytoplasm"/>
    <property type="evidence" value="ECO:0007669"/>
    <property type="project" value="UniProtKB-SubCell"/>
</dbReference>
<organism evidence="13 14">
    <name type="scientific">Maliponia aquimaris</name>
    <dbReference type="NCBI Taxonomy" id="1673631"/>
    <lineage>
        <taxon>Bacteria</taxon>
        <taxon>Pseudomonadati</taxon>
        <taxon>Pseudomonadota</taxon>
        <taxon>Alphaproteobacteria</taxon>
        <taxon>Rhodobacterales</taxon>
        <taxon>Paracoccaceae</taxon>
        <taxon>Maliponia</taxon>
    </lineage>
</organism>
<reference evidence="13 14" key="1">
    <citation type="submission" date="2017-05" db="EMBL/GenBank/DDBJ databases">
        <authorList>
            <person name="Song R."/>
            <person name="Chenine A.L."/>
            <person name="Ruprecht R.M."/>
        </authorList>
    </citation>
    <scope>NUCLEOTIDE SEQUENCE [LARGE SCALE GENOMIC DNA]</scope>
    <source>
        <strain evidence="13 14">CECT 8898</strain>
    </source>
</reference>
<dbReference type="PROSITE" id="PS50936">
    <property type="entry name" value="ENGC_GTPASE"/>
    <property type="match status" value="1"/>
</dbReference>
<evidence type="ECO:0000256" key="5">
    <source>
        <dbReference type="ARBA" id="ARBA00022741"/>
    </source>
</evidence>
<evidence type="ECO:0000256" key="9">
    <source>
        <dbReference type="ARBA" id="ARBA00023134"/>
    </source>
</evidence>
<evidence type="ECO:0000256" key="10">
    <source>
        <dbReference type="HAMAP-Rule" id="MF_01820"/>
    </source>
</evidence>
<evidence type="ECO:0000256" key="6">
    <source>
        <dbReference type="ARBA" id="ARBA00022801"/>
    </source>
</evidence>
<comment type="subcellular location">
    <subcellularLocation>
        <location evidence="10">Cytoplasm</location>
    </subcellularLocation>
</comment>
<dbReference type="GO" id="GO:0005525">
    <property type="term" value="F:GTP binding"/>
    <property type="evidence" value="ECO:0007669"/>
    <property type="project" value="UniProtKB-UniRule"/>
</dbReference>
<dbReference type="EMBL" id="FXYF01000012">
    <property type="protein sequence ID" value="SMX48030.1"/>
    <property type="molecule type" value="Genomic_DNA"/>
</dbReference>
<dbReference type="PROSITE" id="PS51721">
    <property type="entry name" value="G_CP"/>
    <property type="match status" value="1"/>
</dbReference>
<feature type="binding site" evidence="10">
    <location>
        <begin position="152"/>
        <end position="155"/>
    </location>
    <ligand>
        <name>GTP</name>
        <dbReference type="ChEBI" id="CHEBI:37565"/>
    </ligand>
</feature>
<comment type="similarity">
    <text evidence="10">Belongs to the TRAFAC class YlqF/YawG GTPase family. RsgA subfamily.</text>
</comment>
<dbReference type="AlphaFoldDB" id="A0A238KZG7"/>
<evidence type="ECO:0000259" key="12">
    <source>
        <dbReference type="PROSITE" id="PS51721"/>
    </source>
</evidence>
<dbReference type="Gene3D" id="1.10.40.50">
    <property type="entry name" value="Probable gtpase engc, domain 3"/>
    <property type="match status" value="1"/>
</dbReference>
<dbReference type="InterPro" id="IPR027417">
    <property type="entry name" value="P-loop_NTPase"/>
</dbReference>
<evidence type="ECO:0000256" key="4">
    <source>
        <dbReference type="ARBA" id="ARBA00022730"/>
    </source>
</evidence>
<evidence type="ECO:0000259" key="11">
    <source>
        <dbReference type="PROSITE" id="PS50936"/>
    </source>
</evidence>
<keyword evidence="3 10" id="KW-0479">Metal-binding</keyword>
<dbReference type="Gene3D" id="3.40.50.300">
    <property type="entry name" value="P-loop containing nucleotide triphosphate hydrolases"/>
    <property type="match status" value="1"/>
</dbReference>
<feature type="domain" description="EngC GTPase" evidence="11">
    <location>
        <begin position="113"/>
        <end position="260"/>
    </location>
</feature>
<dbReference type="PANTHER" id="PTHR32120:SF10">
    <property type="entry name" value="SMALL RIBOSOMAL SUBUNIT BIOGENESIS GTPASE RSGA"/>
    <property type="match status" value="1"/>
</dbReference>
<name>A0A238KZG7_9RHOB</name>
<keyword evidence="9 10" id="KW-0342">GTP-binding</keyword>
<feature type="binding site" evidence="10">
    <location>
        <position position="285"/>
    </location>
    <ligand>
        <name>Zn(2+)</name>
        <dbReference type="ChEBI" id="CHEBI:29105"/>
    </ligand>
</feature>
<feature type="binding site" evidence="10">
    <location>
        <position position="292"/>
    </location>
    <ligand>
        <name>Zn(2+)</name>
        <dbReference type="ChEBI" id="CHEBI:29105"/>
    </ligand>
</feature>
<dbReference type="HAMAP" id="MF_01820">
    <property type="entry name" value="GTPase_RsgA"/>
    <property type="match status" value="1"/>
</dbReference>
<comment type="cofactor">
    <cofactor evidence="10">
        <name>Zn(2+)</name>
        <dbReference type="ChEBI" id="CHEBI:29105"/>
    </cofactor>
    <text evidence="10">Binds 1 zinc ion per subunit.</text>
</comment>
<keyword evidence="14" id="KW-1185">Reference proteome</keyword>
<dbReference type="EC" id="3.6.1.-" evidence="10"/>
<keyword evidence="4 10" id="KW-0699">rRNA-binding</keyword>
<gene>
    <name evidence="10 13" type="primary">rsgA</name>
    <name evidence="13" type="ORF">MAA8898_03836</name>
</gene>
<keyword evidence="2 10" id="KW-0690">Ribosome biogenesis</keyword>
<evidence type="ECO:0000313" key="14">
    <source>
        <dbReference type="Proteomes" id="UP000207598"/>
    </source>
</evidence>
<keyword evidence="1 10" id="KW-0963">Cytoplasm</keyword>
<feature type="domain" description="CP-type G" evidence="12">
    <location>
        <begin position="105"/>
        <end position="262"/>
    </location>
</feature>
<dbReference type="InterPro" id="IPR004881">
    <property type="entry name" value="Ribosome_biogen_GTPase_RsgA"/>
</dbReference>
<evidence type="ECO:0000256" key="7">
    <source>
        <dbReference type="ARBA" id="ARBA00022833"/>
    </source>
</evidence>
<evidence type="ECO:0000313" key="13">
    <source>
        <dbReference type="EMBL" id="SMX48030.1"/>
    </source>
</evidence>
<keyword evidence="5 10" id="KW-0547">Nucleotide-binding</keyword>
<dbReference type="GO" id="GO:0019843">
    <property type="term" value="F:rRNA binding"/>
    <property type="evidence" value="ECO:0007669"/>
    <property type="project" value="UniProtKB-KW"/>
</dbReference>
<dbReference type="GO" id="GO:0042274">
    <property type="term" value="P:ribosomal small subunit biogenesis"/>
    <property type="evidence" value="ECO:0007669"/>
    <property type="project" value="UniProtKB-UniRule"/>
</dbReference>
<evidence type="ECO:0000256" key="3">
    <source>
        <dbReference type="ARBA" id="ARBA00022723"/>
    </source>
</evidence>
<dbReference type="OrthoDB" id="9809485at2"/>
<dbReference type="PANTHER" id="PTHR32120">
    <property type="entry name" value="SMALL RIBOSOMAL SUBUNIT BIOGENESIS GTPASE RSGA"/>
    <property type="match status" value="1"/>
</dbReference>
<proteinExistence type="inferred from homology"/>
<dbReference type="RefSeq" id="WP_094022604.1">
    <property type="nucleotide sequence ID" value="NZ_FXYF01000012.1"/>
</dbReference>
<keyword evidence="6 10" id="KW-0378">Hydrolase</keyword>
<dbReference type="Pfam" id="PF03193">
    <property type="entry name" value="RsgA_GTPase"/>
    <property type="match status" value="1"/>
</dbReference>
<keyword evidence="8 10" id="KW-0694">RNA-binding</keyword>
<dbReference type="SUPFAM" id="SSF52540">
    <property type="entry name" value="P-loop containing nucleoside triphosphate hydrolases"/>
    <property type="match status" value="1"/>
</dbReference>
<comment type="subunit">
    <text evidence="10">Monomer. Associates with 30S ribosomal subunit, binds 16S rRNA.</text>
</comment>
<evidence type="ECO:0000256" key="2">
    <source>
        <dbReference type="ARBA" id="ARBA00022517"/>
    </source>
</evidence>
<dbReference type="InterPro" id="IPR030378">
    <property type="entry name" value="G_CP_dom"/>
</dbReference>
<dbReference type="Proteomes" id="UP000207598">
    <property type="component" value="Unassembled WGS sequence"/>
</dbReference>
<dbReference type="GO" id="GO:0046872">
    <property type="term" value="F:metal ion binding"/>
    <property type="evidence" value="ECO:0007669"/>
    <property type="project" value="UniProtKB-KW"/>
</dbReference>
<feature type="binding site" evidence="10">
    <location>
        <begin position="204"/>
        <end position="212"/>
    </location>
    <ligand>
        <name>GTP</name>
        <dbReference type="ChEBI" id="CHEBI:37565"/>
    </ligand>
</feature>
<protein>
    <recommendedName>
        <fullName evidence="10">Small ribosomal subunit biogenesis GTPase RsgA</fullName>
        <ecNumber evidence="10">3.6.1.-</ecNumber>
    </recommendedName>
</protein>
<comment type="function">
    <text evidence="10">One of several proteins that assist in the late maturation steps of the functional core of the 30S ribosomal subunit. Helps release RbfA from mature subunits. May play a role in the assembly of ribosomal proteins into the subunit. Circularly permuted GTPase that catalyzes slow GTP hydrolysis, GTPase activity is stimulated by the 30S ribosomal subunit.</text>
</comment>